<evidence type="ECO:0000256" key="2">
    <source>
        <dbReference type="ARBA" id="ARBA00022801"/>
    </source>
</evidence>
<dbReference type="EMBL" id="FTNM01000002">
    <property type="protein sequence ID" value="SIQ91559.1"/>
    <property type="molecule type" value="Genomic_DNA"/>
</dbReference>
<organism evidence="6 7">
    <name type="scientific">Pontibacter lucknowensis</name>
    <dbReference type="NCBI Taxonomy" id="1077936"/>
    <lineage>
        <taxon>Bacteria</taxon>
        <taxon>Pseudomonadati</taxon>
        <taxon>Bacteroidota</taxon>
        <taxon>Cytophagia</taxon>
        <taxon>Cytophagales</taxon>
        <taxon>Hymenobacteraceae</taxon>
        <taxon>Pontibacter</taxon>
    </lineage>
</organism>
<feature type="transmembrane region" description="Helical" evidence="4">
    <location>
        <begin position="218"/>
        <end position="238"/>
    </location>
</feature>
<dbReference type="SUPFAM" id="SSF53098">
    <property type="entry name" value="Ribonuclease H-like"/>
    <property type="match status" value="1"/>
</dbReference>
<dbReference type="STRING" id="1077936.SAMN05421545_1657"/>
<dbReference type="GO" id="GO:0003676">
    <property type="term" value="F:nucleic acid binding"/>
    <property type="evidence" value="ECO:0007669"/>
    <property type="project" value="InterPro"/>
</dbReference>
<dbReference type="SMART" id="SM00479">
    <property type="entry name" value="EXOIII"/>
    <property type="match status" value="1"/>
</dbReference>
<keyword evidence="4" id="KW-1133">Transmembrane helix</keyword>
<dbReference type="InterPro" id="IPR036397">
    <property type="entry name" value="RNaseH_sf"/>
</dbReference>
<protein>
    <submittedName>
        <fullName evidence="6">DNA polymerase-3 subunit epsilon</fullName>
    </submittedName>
</protein>
<evidence type="ECO:0000259" key="5">
    <source>
        <dbReference type="SMART" id="SM00479"/>
    </source>
</evidence>
<accession>A0A1N6WN94</accession>
<keyword evidence="4" id="KW-0812">Transmembrane</keyword>
<keyword evidence="7" id="KW-1185">Reference proteome</keyword>
<feature type="domain" description="Exonuclease" evidence="5">
    <location>
        <begin position="4"/>
        <end position="190"/>
    </location>
</feature>
<proteinExistence type="predicted"/>
<dbReference type="OrthoDB" id="9804290at2"/>
<evidence type="ECO:0000256" key="3">
    <source>
        <dbReference type="ARBA" id="ARBA00022839"/>
    </source>
</evidence>
<dbReference type="Pfam" id="PF00929">
    <property type="entry name" value="RNase_T"/>
    <property type="match status" value="1"/>
</dbReference>
<dbReference type="AlphaFoldDB" id="A0A1N6WN94"/>
<dbReference type="Gene3D" id="3.30.420.10">
    <property type="entry name" value="Ribonuclease H-like superfamily/Ribonuclease H"/>
    <property type="match status" value="1"/>
</dbReference>
<dbReference type="Proteomes" id="UP000185924">
    <property type="component" value="Unassembled WGS sequence"/>
</dbReference>
<dbReference type="GO" id="GO:0006259">
    <property type="term" value="P:DNA metabolic process"/>
    <property type="evidence" value="ECO:0007669"/>
    <property type="project" value="UniProtKB-ARBA"/>
</dbReference>
<dbReference type="GO" id="GO:0008408">
    <property type="term" value="F:3'-5' exonuclease activity"/>
    <property type="evidence" value="ECO:0007669"/>
    <property type="project" value="TreeGrafter"/>
</dbReference>
<name>A0A1N6WN94_9BACT</name>
<evidence type="ECO:0000313" key="7">
    <source>
        <dbReference type="Proteomes" id="UP000185924"/>
    </source>
</evidence>
<keyword evidence="4" id="KW-0472">Membrane</keyword>
<keyword evidence="2" id="KW-0378">Hydrolase</keyword>
<dbReference type="PANTHER" id="PTHR30231">
    <property type="entry name" value="DNA POLYMERASE III SUBUNIT EPSILON"/>
    <property type="match status" value="1"/>
</dbReference>
<reference evidence="7" key="1">
    <citation type="submission" date="2017-01" db="EMBL/GenBank/DDBJ databases">
        <authorList>
            <person name="Varghese N."/>
            <person name="Submissions S."/>
        </authorList>
    </citation>
    <scope>NUCLEOTIDE SEQUENCE [LARGE SCALE GENOMIC DNA]</scope>
    <source>
        <strain evidence="7">DM9</strain>
    </source>
</reference>
<sequence length="239" mass="28197">MNTYLLFVDTETSGLPKDWSMPYSARDNWPHIVQVAWEVYTRQGEFVKSENFYIKPSDYEMNAVSERIHGISLEFLEINGTGRYEALHLLQQDLIHYQPLVVGHFMQLDYKMLGLGFYRAGLDNPLEHLPTFCTMLATNHFVREARHRHMRLGELHMRLFGEPLQNEHDARSDAHATASSFFELWRRGDIDEQTVQLQQEPPPPQPLRRRPRSHRRRLLHFVVFLLLVFILYLIALLLT</sequence>
<dbReference type="RefSeq" id="WP_083674110.1">
    <property type="nucleotide sequence ID" value="NZ_FTNM01000002.1"/>
</dbReference>
<evidence type="ECO:0000256" key="4">
    <source>
        <dbReference type="SAM" id="Phobius"/>
    </source>
</evidence>
<gene>
    <name evidence="6" type="ORF">SAMN05421545_1657</name>
</gene>
<dbReference type="PANTHER" id="PTHR30231:SF4">
    <property type="entry name" value="PROTEIN NEN2"/>
    <property type="match status" value="1"/>
</dbReference>
<dbReference type="InterPro" id="IPR012337">
    <property type="entry name" value="RNaseH-like_sf"/>
</dbReference>
<keyword evidence="3" id="KW-0269">Exonuclease</keyword>
<evidence type="ECO:0000313" key="6">
    <source>
        <dbReference type="EMBL" id="SIQ91559.1"/>
    </source>
</evidence>
<keyword evidence="1" id="KW-0540">Nuclease</keyword>
<dbReference type="CDD" id="cd06127">
    <property type="entry name" value="DEDDh"/>
    <property type="match status" value="1"/>
</dbReference>
<evidence type="ECO:0000256" key="1">
    <source>
        <dbReference type="ARBA" id="ARBA00022722"/>
    </source>
</evidence>
<dbReference type="InterPro" id="IPR013520">
    <property type="entry name" value="Ribonucl_H"/>
</dbReference>